<dbReference type="PROSITE" id="PS51581">
    <property type="entry name" value="SAM_GTMT"/>
    <property type="match status" value="1"/>
</dbReference>
<feature type="region of interest" description="SAM motif III" evidence="4">
    <location>
        <begin position="158"/>
        <end position="167"/>
    </location>
</feature>
<reference evidence="6 7" key="1">
    <citation type="submission" date="2019-08" db="EMBL/GenBank/DDBJ databases">
        <title>Lewinella sp. strain SSH13 Genome sequencing and assembly.</title>
        <authorList>
            <person name="Kim I."/>
        </authorList>
    </citation>
    <scope>NUCLEOTIDE SEQUENCE [LARGE SCALE GENOMIC DNA]</scope>
    <source>
        <strain evidence="6 7">SSH13</strain>
    </source>
</reference>
<name>A0A5C7FTN2_9BACT</name>
<dbReference type="AlphaFoldDB" id="A0A5C7FTN2"/>
<dbReference type="PANTHER" id="PTHR44068">
    <property type="entry name" value="ZGC:194242"/>
    <property type="match status" value="1"/>
</dbReference>
<evidence type="ECO:0000259" key="5">
    <source>
        <dbReference type="Pfam" id="PF08241"/>
    </source>
</evidence>
<evidence type="ECO:0000256" key="3">
    <source>
        <dbReference type="ARBA" id="ARBA00022691"/>
    </source>
</evidence>
<evidence type="ECO:0000313" key="6">
    <source>
        <dbReference type="EMBL" id="TXF89847.1"/>
    </source>
</evidence>
<dbReference type="SUPFAM" id="SSF53335">
    <property type="entry name" value="S-adenosyl-L-methionine-dependent methyltransferases"/>
    <property type="match status" value="1"/>
</dbReference>
<comment type="caution">
    <text evidence="6">The sequence shown here is derived from an EMBL/GenBank/DDBJ whole genome shotgun (WGS) entry which is preliminary data.</text>
</comment>
<proteinExistence type="inferred from homology"/>
<accession>A0A5C7FTN2</accession>
<comment type="caution">
    <text evidence="4">Lacks conserved residue(s) required for the propagation of feature annotation.</text>
</comment>
<dbReference type="Proteomes" id="UP000321907">
    <property type="component" value="Unassembled WGS sequence"/>
</dbReference>
<dbReference type="Pfam" id="PF08241">
    <property type="entry name" value="Methyltransf_11"/>
    <property type="match status" value="1"/>
</dbReference>
<organism evidence="6 7">
    <name type="scientific">Neolewinella aurantiaca</name>
    <dbReference type="NCBI Taxonomy" id="2602767"/>
    <lineage>
        <taxon>Bacteria</taxon>
        <taxon>Pseudomonadati</taxon>
        <taxon>Bacteroidota</taxon>
        <taxon>Saprospiria</taxon>
        <taxon>Saprospirales</taxon>
        <taxon>Lewinellaceae</taxon>
        <taxon>Neolewinella</taxon>
    </lineage>
</organism>
<dbReference type="GO" id="GO:0008757">
    <property type="term" value="F:S-adenosylmethionine-dependent methyltransferase activity"/>
    <property type="evidence" value="ECO:0007669"/>
    <property type="project" value="InterPro"/>
</dbReference>
<evidence type="ECO:0000256" key="4">
    <source>
        <dbReference type="PROSITE-ProRule" id="PRU00914"/>
    </source>
</evidence>
<dbReference type="RefSeq" id="WP_147930440.1">
    <property type="nucleotide sequence ID" value="NZ_VOXD01000011.1"/>
</dbReference>
<dbReference type="GO" id="GO:0032259">
    <property type="term" value="P:methylation"/>
    <property type="evidence" value="ECO:0007669"/>
    <property type="project" value="UniProtKB-UniRule"/>
</dbReference>
<dbReference type="InterPro" id="IPR050447">
    <property type="entry name" value="Erg6_SMT_methyltransf"/>
</dbReference>
<protein>
    <submittedName>
        <fullName evidence="6">Methyltransferase domain-containing protein</fullName>
    </submittedName>
</protein>
<keyword evidence="2 4" id="KW-0808">Transferase</keyword>
<gene>
    <name evidence="6" type="ORF">FUA23_09190</name>
</gene>
<dbReference type="InterPro" id="IPR025774">
    <property type="entry name" value="PiNMT-like"/>
</dbReference>
<dbReference type="CDD" id="cd02440">
    <property type="entry name" value="AdoMet_MTases"/>
    <property type="match status" value="1"/>
</dbReference>
<sequence length="281" mass="30930">MATLNTRIKDFYDASTPLWLNTWGEQMHHGFYGPDGKRKVAHQQAQLDMIDELLSWGQSPAKPTYFLDAGCGVGGSSRYLALKHLGAKGLGVTLSPVQAENGMRYNREAGVDDRLEIRAQDVYTLDPVQDGPFDLIYSMESAEHMEDKQALLDLFYSLLRSGGQLVMATWCHREEPPALSAGDEKVLSKICELYHLPPLVSVLTLGQAAEKAGFRDVATDDWSAAVEPFWGAVISSGLDPRNWPGLIGAGMSTIKGAWAMKYMKEGFRTGAIRYGVLRGSK</sequence>
<evidence type="ECO:0000256" key="2">
    <source>
        <dbReference type="ARBA" id="ARBA00022679"/>
    </source>
</evidence>
<keyword evidence="3 4" id="KW-0949">S-adenosyl-L-methionine</keyword>
<evidence type="ECO:0000313" key="7">
    <source>
        <dbReference type="Proteomes" id="UP000321907"/>
    </source>
</evidence>
<keyword evidence="7" id="KW-1185">Reference proteome</keyword>
<dbReference type="EMBL" id="VOXD01000011">
    <property type="protein sequence ID" value="TXF89847.1"/>
    <property type="molecule type" value="Genomic_DNA"/>
</dbReference>
<dbReference type="PANTHER" id="PTHR44068:SF11">
    <property type="entry name" value="GERANYL DIPHOSPHATE 2-C-METHYLTRANSFERASE"/>
    <property type="match status" value="1"/>
</dbReference>
<feature type="domain" description="Methyltransferase type 11" evidence="5">
    <location>
        <begin position="67"/>
        <end position="167"/>
    </location>
</feature>
<evidence type="ECO:0000256" key="1">
    <source>
        <dbReference type="ARBA" id="ARBA00022603"/>
    </source>
</evidence>
<dbReference type="Gene3D" id="3.40.50.150">
    <property type="entry name" value="Vaccinia Virus protein VP39"/>
    <property type="match status" value="1"/>
</dbReference>
<dbReference type="InterPro" id="IPR013216">
    <property type="entry name" value="Methyltransf_11"/>
</dbReference>
<feature type="region of interest" description="SAM motif I" evidence="4">
    <location>
        <begin position="66"/>
        <end position="75"/>
    </location>
</feature>
<comment type="similarity">
    <text evidence="4">Belongs to the class I-like SAM-binding methyltransferase superfamily. gTMT family.</text>
</comment>
<dbReference type="InterPro" id="IPR029063">
    <property type="entry name" value="SAM-dependent_MTases_sf"/>
</dbReference>
<dbReference type="OrthoDB" id="9770553at2"/>
<keyword evidence="1 4" id="KW-0489">Methyltransferase</keyword>